<dbReference type="Gene3D" id="2.20.110.10">
    <property type="entry name" value="Histone H3 K4-specific methyltransferase SET7/9 N-terminal domain"/>
    <property type="match status" value="3"/>
</dbReference>
<sequence length="757" mass="85807">MATKEGKGKKGKDSDKKSAKKSDDTVEDKKADTPFSEAVESASEEHAAVEQPPEEPPKIPTPEPVYDEPVLAQLIVERFEGELVKGLYEGDAEAYFTGGHVYKGQFSEGFMHGRGIYSWADGGEFFKNEITGKGIYRWKDGSSYEGDVVKGRRHGQGVFRWQNNIMSYSGDWVQGVRTGKGKLDYDSEGRSYYDGDWVDNIRHGYGVRQYPSGNVYKGMWFNNVRHGQGTMKWIDRDQIYTGQWENGIQHGMGQHIWLLHRVPGSQYPMRNMYDGEFVNGLRHGFGSFLYANGASYAGYWKDNMKHGKGKFMFKNGRIYEGMFEQDHIVEYPDFTMDGSVTPDITGIRTRTPLPSDNVSVHSNESRNTVSPNFQLEIDALLNEFPEADREEEASQVMYVITRHISSLRKIYNFYGQLGYEESPDNTFTMTRMQFWRFIKDCCFHHEGVGLTEMDRFIGKTYNRRAYELHNPYERILQRQFVNYLVILAYQIYGEQFSEESSPLLAKCLAKLITEKILRNACNVKGYFYHETRRAVNALVYMDQTYEIYQALCKPRRYAPKEPVFKMREFLFLLKDLKLINNDLTPQLALGVLSLENPAVDDGEGCYNLELEMSFLEFFEALIGCAEIFATDAVVKDPTTPRPSTVLTQDPSMYSTPASPAHMTSQGGIIEEGADSAVQQTPHHHSSGSPGPSEPARAPSSAADTVKTGRDGSVKEHGEQTHKSASFVSTRTNATDENQPLMQSVVSMGLRDTGDYEE</sequence>
<keyword evidence="6" id="KW-0969">Cilium</keyword>
<feature type="region of interest" description="Disordered" evidence="9">
    <location>
        <begin position="1"/>
        <end position="65"/>
    </location>
</feature>
<dbReference type="Pfam" id="PF02493">
    <property type="entry name" value="MORN"/>
    <property type="match status" value="8"/>
</dbReference>
<keyword evidence="7" id="KW-0206">Cytoskeleton</keyword>
<protein>
    <submittedName>
        <fullName evidence="10">Uncharacterized protein</fullName>
    </submittedName>
</protein>
<feature type="compositionally biased region" description="Basic and acidic residues" evidence="9">
    <location>
        <begin position="706"/>
        <end position="721"/>
    </location>
</feature>
<feature type="compositionally biased region" description="Basic and acidic residues" evidence="9">
    <location>
        <begin position="1"/>
        <end position="32"/>
    </location>
</feature>
<dbReference type="GO" id="GO:0005930">
    <property type="term" value="C:axoneme"/>
    <property type="evidence" value="ECO:0007669"/>
    <property type="project" value="UniProtKB-SubCell"/>
</dbReference>
<evidence type="ECO:0000256" key="2">
    <source>
        <dbReference type="ARBA" id="ARBA00004430"/>
    </source>
</evidence>
<feature type="compositionally biased region" description="Polar residues" evidence="9">
    <location>
        <begin position="722"/>
        <end position="745"/>
    </location>
</feature>
<dbReference type="EMBL" id="JACVVK020000033">
    <property type="protein sequence ID" value="KAK7501126.1"/>
    <property type="molecule type" value="Genomic_DNA"/>
</dbReference>
<dbReference type="Proteomes" id="UP001519460">
    <property type="component" value="Unassembled WGS sequence"/>
</dbReference>
<evidence type="ECO:0000256" key="8">
    <source>
        <dbReference type="ARBA" id="ARBA00023273"/>
    </source>
</evidence>
<dbReference type="InterPro" id="IPR003409">
    <property type="entry name" value="MORN"/>
</dbReference>
<evidence type="ECO:0000256" key="1">
    <source>
        <dbReference type="ARBA" id="ARBA00004230"/>
    </source>
</evidence>
<evidence type="ECO:0000313" key="10">
    <source>
        <dbReference type="EMBL" id="KAK7501126.1"/>
    </source>
</evidence>
<evidence type="ECO:0000313" key="11">
    <source>
        <dbReference type="Proteomes" id="UP001519460"/>
    </source>
</evidence>
<name>A0ABD0LPG0_9CAEN</name>
<dbReference type="AlphaFoldDB" id="A0ABD0LPG0"/>
<keyword evidence="3" id="KW-0963">Cytoplasm</keyword>
<keyword evidence="11" id="KW-1185">Reference proteome</keyword>
<proteinExistence type="predicted"/>
<feature type="compositionally biased region" description="Polar residues" evidence="9">
    <location>
        <begin position="641"/>
        <end position="666"/>
    </location>
</feature>
<comment type="caution">
    <text evidence="10">The sequence shown here is derived from an EMBL/GenBank/DDBJ whole genome shotgun (WGS) entry which is preliminary data.</text>
</comment>
<reference evidence="10 11" key="1">
    <citation type="journal article" date="2023" name="Sci. Data">
        <title>Genome assembly of the Korean intertidal mud-creeper Batillaria attramentaria.</title>
        <authorList>
            <person name="Patra A.K."/>
            <person name="Ho P.T."/>
            <person name="Jun S."/>
            <person name="Lee S.J."/>
            <person name="Kim Y."/>
            <person name="Won Y.J."/>
        </authorList>
    </citation>
    <scope>NUCLEOTIDE SEQUENCE [LARGE SCALE GENOMIC DNA]</scope>
    <source>
        <strain evidence="10">Wonlab-2016</strain>
    </source>
</reference>
<keyword evidence="8" id="KW-0966">Cell projection</keyword>
<dbReference type="PANTHER" id="PTHR46613">
    <property type="entry name" value="RADIAL SPOKE HEAD 10 HOMOLOG B-RELATED"/>
    <property type="match status" value="1"/>
</dbReference>
<evidence type="ECO:0000256" key="7">
    <source>
        <dbReference type="ARBA" id="ARBA00023212"/>
    </source>
</evidence>
<evidence type="ECO:0000256" key="9">
    <source>
        <dbReference type="SAM" id="MobiDB-lite"/>
    </source>
</evidence>
<organism evidence="10 11">
    <name type="scientific">Batillaria attramentaria</name>
    <dbReference type="NCBI Taxonomy" id="370345"/>
    <lineage>
        <taxon>Eukaryota</taxon>
        <taxon>Metazoa</taxon>
        <taxon>Spiralia</taxon>
        <taxon>Lophotrochozoa</taxon>
        <taxon>Mollusca</taxon>
        <taxon>Gastropoda</taxon>
        <taxon>Caenogastropoda</taxon>
        <taxon>Sorbeoconcha</taxon>
        <taxon>Cerithioidea</taxon>
        <taxon>Batillariidae</taxon>
        <taxon>Batillaria</taxon>
    </lineage>
</organism>
<gene>
    <name evidence="10" type="ORF">BaRGS_00007611</name>
</gene>
<dbReference type="SUPFAM" id="SSF82185">
    <property type="entry name" value="Histone H3 K4-specific methyltransferase SET7/9 N-terminal domain"/>
    <property type="match status" value="3"/>
</dbReference>
<feature type="non-terminal residue" evidence="10">
    <location>
        <position position="757"/>
    </location>
</feature>
<dbReference type="PANTHER" id="PTHR46613:SF1">
    <property type="entry name" value="RADIAL SPOKE HEAD 10 HOMOLOG B-RELATED"/>
    <property type="match status" value="1"/>
</dbReference>
<evidence type="ECO:0000256" key="3">
    <source>
        <dbReference type="ARBA" id="ARBA00022490"/>
    </source>
</evidence>
<comment type="subcellular location">
    <subcellularLocation>
        <location evidence="1">Cell projection</location>
        <location evidence="1">Cilium</location>
        <location evidence="1">Flagellum</location>
    </subcellularLocation>
    <subcellularLocation>
        <location evidence="2">Cytoplasm</location>
        <location evidence="2">Cytoskeleton</location>
        <location evidence="2">Cilium axoneme</location>
    </subcellularLocation>
</comment>
<dbReference type="GO" id="GO:0031514">
    <property type="term" value="C:motile cilium"/>
    <property type="evidence" value="ECO:0007669"/>
    <property type="project" value="UniProtKB-SubCell"/>
</dbReference>
<evidence type="ECO:0000256" key="5">
    <source>
        <dbReference type="ARBA" id="ARBA00022846"/>
    </source>
</evidence>
<evidence type="ECO:0000256" key="6">
    <source>
        <dbReference type="ARBA" id="ARBA00023069"/>
    </source>
</evidence>
<dbReference type="SMART" id="SM00698">
    <property type="entry name" value="MORN"/>
    <property type="match status" value="9"/>
</dbReference>
<feature type="compositionally biased region" description="Low complexity" evidence="9">
    <location>
        <begin position="686"/>
        <end position="702"/>
    </location>
</feature>
<evidence type="ECO:0000256" key="4">
    <source>
        <dbReference type="ARBA" id="ARBA00022737"/>
    </source>
</evidence>
<keyword evidence="5" id="KW-0282">Flagellum</keyword>
<feature type="region of interest" description="Disordered" evidence="9">
    <location>
        <begin position="636"/>
        <end position="757"/>
    </location>
</feature>
<accession>A0ABD0LPG0</accession>
<keyword evidence="4" id="KW-0677">Repeat</keyword>